<dbReference type="Proteomes" id="UP000041247">
    <property type="component" value="Unassembled WGS sequence"/>
</dbReference>
<dbReference type="AlphaFoldDB" id="A0A0K2ZU26"/>
<gene>
    <name evidence="1" type="ORF">XTPLMG728_1636</name>
</gene>
<accession>A0A0K2ZU26</accession>
<evidence type="ECO:0000313" key="2">
    <source>
        <dbReference type="Proteomes" id="UP000041247"/>
    </source>
</evidence>
<reference evidence="1 2" key="1">
    <citation type="submission" date="2015-07" db="EMBL/GenBank/DDBJ databases">
        <authorList>
            <person name="Noorani M."/>
        </authorList>
    </citation>
    <scope>NUCLEOTIDE SEQUENCE [LARGE SCALE GENOMIC DNA]</scope>
    <source>
        <strain evidence="1">LMG728</strain>
    </source>
</reference>
<dbReference type="RefSeq" id="WP_053840726.1">
    <property type="nucleotide sequence ID" value="NZ_CP076250.1"/>
</dbReference>
<proteinExistence type="predicted"/>
<name>A0A0K2ZU26_9XANT</name>
<sequence length="157" mass="17443">MYESFRQGAPAELWQALVHEAGQRLGRPLDESRESYLVFVLLRYQADGHLLSRTQALAWLHAQEQVGRARADALRAVGDGCLLIAGLFPGVAARRRVSVDYFIDLGRGAYYEVAETRASDAGLFGQLARSYQELVRTLGALRPPRDWRIGAEGSLRA</sequence>
<protein>
    <submittedName>
        <fullName evidence="1">Uncharacterized protein</fullName>
    </submittedName>
</protein>
<evidence type="ECO:0000313" key="1">
    <source>
        <dbReference type="EMBL" id="CTP87649.1"/>
    </source>
</evidence>
<organism evidence="1 2">
    <name type="scientific">Xanthomonas graminis pv. poae</name>
    <dbReference type="NCBI Taxonomy" id="227946"/>
    <lineage>
        <taxon>Bacteria</taxon>
        <taxon>Pseudomonadati</taxon>
        <taxon>Pseudomonadota</taxon>
        <taxon>Gammaproteobacteria</taxon>
        <taxon>Lysobacterales</taxon>
        <taxon>Lysobacteraceae</taxon>
        <taxon>Xanthomonas</taxon>
        <taxon>Xanthomonas translucens group</taxon>
        <taxon>Xanthomonas graminis</taxon>
    </lineage>
</organism>
<dbReference type="EMBL" id="CXOK01000040">
    <property type="protein sequence ID" value="CTP87649.1"/>
    <property type="molecule type" value="Genomic_DNA"/>
</dbReference>